<evidence type="ECO:0000256" key="1">
    <source>
        <dbReference type="SAM" id="MobiDB-lite"/>
    </source>
</evidence>
<dbReference type="EMBL" id="JAMYWD010000005">
    <property type="protein sequence ID" value="KAJ4972041.1"/>
    <property type="molecule type" value="Genomic_DNA"/>
</dbReference>
<reference evidence="2" key="1">
    <citation type="journal article" date="2023" name="Plant J.">
        <title>The genome of the king protea, Protea cynaroides.</title>
        <authorList>
            <person name="Chang J."/>
            <person name="Duong T.A."/>
            <person name="Schoeman C."/>
            <person name="Ma X."/>
            <person name="Roodt D."/>
            <person name="Barker N."/>
            <person name="Li Z."/>
            <person name="Van de Peer Y."/>
            <person name="Mizrachi E."/>
        </authorList>
    </citation>
    <scope>NUCLEOTIDE SEQUENCE</scope>
    <source>
        <tissue evidence="2">Young leaves</tissue>
    </source>
</reference>
<organism evidence="2 3">
    <name type="scientific">Protea cynaroides</name>
    <dbReference type="NCBI Taxonomy" id="273540"/>
    <lineage>
        <taxon>Eukaryota</taxon>
        <taxon>Viridiplantae</taxon>
        <taxon>Streptophyta</taxon>
        <taxon>Embryophyta</taxon>
        <taxon>Tracheophyta</taxon>
        <taxon>Spermatophyta</taxon>
        <taxon>Magnoliopsida</taxon>
        <taxon>Proteales</taxon>
        <taxon>Proteaceae</taxon>
        <taxon>Protea</taxon>
    </lineage>
</organism>
<proteinExistence type="predicted"/>
<accession>A0A9Q0KK95</accession>
<feature type="compositionally biased region" description="Basic and acidic residues" evidence="1">
    <location>
        <begin position="1"/>
        <end position="58"/>
    </location>
</feature>
<feature type="region of interest" description="Disordered" evidence="1">
    <location>
        <begin position="1"/>
        <end position="65"/>
    </location>
</feature>
<evidence type="ECO:0000313" key="3">
    <source>
        <dbReference type="Proteomes" id="UP001141806"/>
    </source>
</evidence>
<keyword evidence="3" id="KW-1185">Reference proteome</keyword>
<protein>
    <submittedName>
        <fullName evidence="2">Uncharacterized protein</fullName>
    </submittedName>
</protein>
<name>A0A9Q0KK95_9MAGN</name>
<sequence>MEEERKKEMGRRQEGDGRKDVGRRRWERDRKETGGRREKEGEWKNRGRRRGEEGEGKKRLTRSLQPCRISPVEGLPQQISPRKYLRLCNRVLSGVIWRVSPIKQLQE</sequence>
<evidence type="ECO:0000313" key="2">
    <source>
        <dbReference type="EMBL" id="KAJ4972041.1"/>
    </source>
</evidence>
<gene>
    <name evidence="2" type="ORF">NE237_005140</name>
</gene>
<comment type="caution">
    <text evidence="2">The sequence shown here is derived from an EMBL/GenBank/DDBJ whole genome shotgun (WGS) entry which is preliminary data.</text>
</comment>
<dbReference type="AlphaFoldDB" id="A0A9Q0KK95"/>
<dbReference type="Proteomes" id="UP001141806">
    <property type="component" value="Unassembled WGS sequence"/>
</dbReference>